<sequence>MFWSHGSRAVRQQWRVCKTLTRRVAGASLDPLSPLSPSMARAFHAARPLLAVKPVLLADIGEGIVECEIIQWFVEPGARVEEFSPLCEVQSDKASVEITSRFAGVVKKLYYEAGELAKVGKPFVDIDIEGDANQQDTTTTAAAAPPPNPPPVVAASPSAEGTAPTPTASLTESEAAAAAAAQSEPAGRPKGKHATLATPAVRHLCKTLNVDISEVEGTGKDGRVLKEDIQRFVAQRDARAEPAAQPEAPTPRPAAGGFGSPESALASGPPQETRVPLTRTQEMMFKTMTRSLAIPHFLYADEVDFTSLVQLRSRLNKVLAASGAGSAEASAAEVAKLSYLPFIIKAVSMALYKYPILNARVDVDGSGSGSGSGSGKPSLIYRSHHNIGVAVDTPQGLLVPVIKNVGARNILSIAAELARLQSLARAGRLTPDDMSGGTITVSNIGSIGGTYLSPVVVEREVAILGVGRMRDVPAFSDVPGEEDKVVRKQVCNFSWSADHRVVDGATLARAAQVVRTIVEEPDVMVMHLR</sequence>
<evidence type="ECO:0000259" key="9">
    <source>
        <dbReference type="PROSITE" id="PS50968"/>
    </source>
</evidence>
<evidence type="ECO:0000256" key="5">
    <source>
        <dbReference type="ARBA" id="ARBA00022946"/>
    </source>
</evidence>
<keyword evidence="6 7" id="KW-0012">Acyltransferase</keyword>
<evidence type="ECO:0000256" key="1">
    <source>
        <dbReference type="ARBA" id="ARBA00001938"/>
    </source>
</evidence>
<evidence type="ECO:0000256" key="4">
    <source>
        <dbReference type="ARBA" id="ARBA00022823"/>
    </source>
</evidence>
<feature type="region of interest" description="Disordered" evidence="8">
    <location>
        <begin position="235"/>
        <end position="276"/>
    </location>
</feature>
<keyword evidence="4 7" id="KW-0450">Lipoyl</keyword>
<comment type="cofactor">
    <cofactor evidence="1 7">
        <name>(R)-lipoate</name>
        <dbReference type="ChEBI" id="CHEBI:83088"/>
    </cofactor>
</comment>
<dbReference type="PROSITE" id="PS00189">
    <property type="entry name" value="LIPOYL"/>
    <property type="match status" value="1"/>
</dbReference>
<dbReference type="InterPro" id="IPR036625">
    <property type="entry name" value="E3-bd_dom_sf"/>
</dbReference>
<name>A0ABR4DHH4_9PEZI</name>
<feature type="domain" description="Peripheral subunit-binding (PSBD)" evidence="10">
    <location>
        <begin position="196"/>
        <end position="233"/>
    </location>
</feature>
<dbReference type="InterPro" id="IPR001078">
    <property type="entry name" value="2-oxoacid_DH_actylTfrase"/>
</dbReference>
<dbReference type="Proteomes" id="UP001600064">
    <property type="component" value="Unassembled WGS sequence"/>
</dbReference>
<feature type="compositionally biased region" description="Low complexity" evidence="8">
    <location>
        <begin position="153"/>
        <end position="186"/>
    </location>
</feature>
<dbReference type="InterPro" id="IPR050743">
    <property type="entry name" value="2-oxoacid_DH_E2_comp"/>
</dbReference>
<keyword evidence="12" id="KW-1185">Reference proteome</keyword>
<comment type="similarity">
    <text evidence="2 7">Belongs to the 2-oxoacid dehydrogenase family.</text>
</comment>
<dbReference type="InterPro" id="IPR003016">
    <property type="entry name" value="2-oxoA_DH_lipoyl-BS"/>
</dbReference>
<reference evidence="11 12" key="1">
    <citation type="journal article" date="2024" name="Commun. Biol.">
        <title>Comparative genomic analysis of thermophilic fungi reveals convergent evolutionary adaptations and gene losses.</title>
        <authorList>
            <person name="Steindorff A.S."/>
            <person name="Aguilar-Pontes M.V."/>
            <person name="Robinson A.J."/>
            <person name="Andreopoulos B."/>
            <person name="LaButti K."/>
            <person name="Kuo A."/>
            <person name="Mondo S."/>
            <person name="Riley R."/>
            <person name="Otillar R."/>
            <person name="Haridas S."/>
            <person name="Lipzen A."/>
            <person name="Grimwood J."/>
            <person name="Schmutz J."/>
            <person name="Clum A."/>
            <person name="Reid I.D."/>
            <person name="Moisan M.C."/>
            <person name="Butler G."/>
            <person name="Nguyen T.T.M."/>
            <person name="Dewar K."/>
            <person name="Conant G."/>
            <person name="Drula E."/>
            <person name="Henrissat B."/>
            <person name="Hansel C."/>
            <person name="Singer S."/>
            <person name="Hutchinson M.I."/>
            <person name="de Vries R.P."/>
            <person name="Natvig D.O."/>
            <person name="Powell A.J."/>
            <person name="Tsang A."/>
            <person name="Grigoriev I.V."/>
        </authorList>
    </citation>
    <scope>NUCLEOTIDE SEQUENCE [LARGE SCALE GENOMIC DNA]</scope>
    <source>
        <strain evidence="11 12">ATCC 22073</strain>
    </source>
</reference>
<dbReference type="PROSITE" id="PS50968">
    <property type="entry name" value="BIOTINYL_LIPOYL"/>
    <property type="match status" value="1"/>
</dbReference>
<dbReference type="EMBL" id="JAZGUE010000002">
    <property type="protein sequence ID" value="KAL2269821.1"/>
    <property type="molecule type" value="Genomic_DNA"/>
</dbReference>
<dbReference type="InterPro" id="IPR004167">
    <property type="entry name" value="PSBD"/>
</dbReference>
<dbReference type="Gene3D" id="2.40.50.100">
    <property type="match status" value="1"/>
</dbReference>
<evidence type="ECO:0000256" key="3">
    <source>
        <dbReference type="ARBA" id="ARBA00022679"/>
    </source>
</evidence>
<dbReference type="RefSeq" id="XP_070868545.1">
    <property type="nucleotide sequence ID" value="XM_071008228.1"/>
</dbReference>
<evidence type="ECO:0000259" key="10">
    <source>
        <dbReference type="PROSITE" id="PS51826"/>
    </source>
</evidence>
<dbReference type="PANTHER" id="PTHR43178">
    <property type="entry name" value="DIHYDROLIPOAMIDE ACETYLTRANSFERASE COMPONENT OF PYRUVATE DEHYDROGENASE COMPLEX"/>
    <property type="match status" value="1"/>
</dbReference>
<dbReference type="Pfam" id="PF02817">
    <property type="entry name" value="E3_binding"/>
    <property type="match status" value="1"/>
</dbReference>
<proteinExistence type="inferred from homology"/>
<keyword evidence="5" id="KW-0809">Transit peptide</keyword>
<evidence type="ECO:0000256" key="7">
    <source>
        <dbReference type="RuleBase" id="RU003423"/>
    </source>
</evidence>
<dbReference type="Pfam" id="PF00364">
    <property type="entry name" value="Biotin_lipoyl"/>
    <property type="match status" value="1"/>
</dbReference>
<dbReference type="InterPro" id="IPR000089">
    <property type="entry name" value="Biotin_lipoyl"/>
</dbReference>
<dbReference type="InterPro" id="IPR011053">
    <property type="entry name" value="Single_hybrid_motif"/>
</dbReference>
<evidence type="ECO:0000313" key="11">
    <source>
        <dbReference type="EMBL" id="KAL2269821.1"/>
    </source>
</evidence>
<dbReference type="CDD" id="cd06849">
    <property type="entry name" value="lipoyl_domain"/>
    <property type="match status" value="1"/>
</dbReference>
<evidence type="ECO:0000256" key="8">
    <source>
        <dbReference type="SAM" id="MobiDB-lite"/>
    </source>
</evidence>
<evidence type="ECO:0000313" key="12">
    <source>
        <dbReference type="Proteomes" id="UP001600064"/>
    </source>
</evidence>
<gene>
    <name evidence="11" type="ORF">VTJ83DRAFT_2005</name>
</gene>
<organism evidence="11 12">
    <name type="scientific">Remersonia thermophila</name>
    <dbReference type="NCBI Taxonomy" id="72144"/>
    <lineage>
        <taxon>Eukaryota</taxon>
        <taxon>Fungi</taxon>
        <taxon>Dikarya</taxon>
        <taxon>Ascomycota</taxon>
        <taxon>Pezizomycotina</taxon>
        <taxon>Sordariomycetes</taxon>
        <taxon>Sordariomycetidae</taxon>
        <taxon>Sordariales</taxon>
        <taxon>Sordariales incertae sedis</taxon>
        <taxon>Remersonia</taxon>
    </lineage>
</organism>
<evidence type="ECO:0000256" key="6">
    <source>
        <dbReference type="ARBA" id="ARBA00023315"/>
    </source>
</evidence>
<comment type="caution">
    <text evidence="11">The sequence shown here is derived from an EMBL/GenBank/DDBJ whole genome shotgun (WGS) entry which is preliminary data.</text>
</comment>
<evidence type="ECO:0000256" key="2">
    <source>
        <dbReference type="ARBA" id="ARBA00007317"/>
    </source>
</evidence>
<dbReference type="PROSITE" id="PS51826">
    <property type="entry name" value="PSBD"/>
    <property type="match status" value="1"/>
</dbReference>
<feature type="domain" description="Lipoyl-binding" evidence="9">
    <location>
        <begin position="52"/>
        <end position="127"/>
    </location>
</feature>
<dbReference type="SUPFAM" id="SSF52777">
    <property type="entry name" value="CoA-dependent acyltransferases"/>
    <property type="match status" value="1"/>
</dbReference>
<dbReference type="Gene3D" id="3.30.559.10">
    <property type="entry name" value="Chloramphenicol acetyltransferase-like domain"/>
    <property type="match status" value="1"/>
</dbReference>
<dbReference type="Gene3D" id="4.10.320.10">
    <property type="entry name" value="E3-binding domain"/>
    <property type="match status" value="1"/>
</dbReference>
<dbReference type="GeneID" id="98122872"/>
<dbReference type="SUPFAM" id="SSF51230">
    <property type="entry name" value="Single hybrid motif"/>
    <property type="match status" value="1"/>
</dbReference>
<dbReference type="Pfam" id="PF00198">
    <property type="entry name" value="2-oxoacid_dh"/>
    <property type="match status" value="1"/>
</dbReference>
<dbReference type="PANTHER" id="PTHR43178:SF5">
    <property type="entry name" value="LIPOAMIDE ACYLTRANSFERASE COMPONENT OF BRANCHED-CHAIN ALPHA-KETO ACID DEHYDROGENASE COMPLEX, MITOCHONDRIAL"/>
    <property type="match status" value="1"/>
</dbReference>
<protein>
    <recommendedName>
        <fullName evidence="7">Dihydrolipoamide acetyltransferase component of pyruvate dehydrogenase complex</fullName>
        <ecNumber evidence="7">2.3.1.-</ecNumber>
    </recommendedName>
</protein>
<dbReference type="SUPFAM" id="SSF47005">
    <property type="entry name" value="Peripheral subunit-binding domain of 2-oxo acid dehydrogenase complex"/>
    <property type="match status" value="1"/>
</dbReference>
<accession>A0ABR4DHH4</accession>
<dbReference type="InterPro" id="IPR023213">
    <property type="entry name" value="CAT-like_dom_sf"/>
</dbReference>
<keyword evidence="3 7" id="KW-0808">Transferase</keyword>
<dbReference type="EC" id="2.3.1.-" evidence="7"/>
<feature type="region of interest" description="Disordered" evidence="8">
    <location>
        <begin position="136"/>
        <end position="198"/>
    </location>
</feature>